<evidence type="ECO:0000256" key="2">
    <source>
        <dbReference type="SAM" id="SignalP"/>
    </source>
</evidence>
<protein>
    <recommendedName>
        <fullName evidence="5">Domain of unknown function DB domain-containing protein</fullName>
    </recommendedName>
</protein>
<feature type="compositionally biased region" description="Low complexity" evidence="1">
    <location>
        <begin position="302"/>
        <end position="321"/>
    </location>
</feature>
<keyword evidence="2" id="KW-0732">Signal</keyword>
<keyword evidence="4" id="KW-1185">Reference proteome</keyword>
<gene>
    <name evidence="3" type="ORF">CAMP_LOCUS4801</name>
</gene>
<dbReference type="Proteomes" id="UP001152747">
    <property type="component" value="Unassembled WGS sequence"/>
</dbReference>
<comment type="caution">
    <text evidence="3">The sequence shown here is derived from an EMBL/GenBank/DDBJ whole genome shotgun (WGS) entry which is preliminary data.</text>
</comment>
<name>A0A9P1MVV1_9PELO</name>
<sequence length="514" mass="56205">MLFIATALFTTVLCHRSNIIPQYPTQPIQYSQPGIPSQSVQISIPSPQSQSVSVGIPSSVPYYSYQPQIQQTQYQQIIPIPQQTQQQYAIQVGNKATVTNCKACAWCCVGNVPIRRVPIGPVVRPQVYQPIPQVSQVPIIRYTPGVVPPPPQQQQQVIQYQSVPRSSVVTYSSGVSGYATQPQPQPQVISQTLPVPAPVQQTFYYPPIPRQTVVQPQSQSIPQQTVYTQVFRQSNPRPQYQQVPPTVYNQTSYIQSPPPQPSYIQSPPPTPNTYVQQPPPCQTLPPTTTQTYVTVPPPPCQTTLPPYVTSPPTTTTTTTTTIPPPVYETAPPVYETSPPATYATPPTYATYPSPPKKSYVQPPTYVPVPVNSYQSYHFGNVIGSKSTNKCCTVTIQNVDAIVSCGNTESSCCSNQNKHCGNAANFKVNLNKGIANIPNNSMTCEEAVNLGYIDRKEFENVCPSGSVDATEISIPSTIETTNYVLPGGNEKLENSVGFTTVFVSSVMTIVVVMFL</sequence>
<reference evidence="3" key="1">
    <citation type="submission" date="2022-11" db="EMBL/GenBank/DDBJ databases">
        <authorList>
            <person name="Kikuchi T."/>
        </authorList>
    </citation>
    <scope>NUCLEOTIDE SEQUENCE</scope>
    <source>
        <strain evidence="3">PS1010</strain>
    </source>
</reference>
<feature type="signal peptide" evidence="2">
    <location>
        <begin position="1"/>
        <end position="16"/>
    </location>
</feature>
<feature type="region of interest" description="Disordered" evidence="1">
    <location>
        <begin position="302"/>
        <end position="341"/>
    </location>
</feature>
<feature type="compositionally biased region" description="Pro residues" evidence="1">
    <location>
        <begin position="256"/>
        <end position="276"/>
    </location>
</feature>
<evidence type="ECO:0000256" key="1">
    <source>
        <dbReference type="SAM" id="MobiDB-lite"/>
    </source>
</evidence>
<proteinExistence type="predicted"/>
<dbReference type="EMBL" id="CANHGI010000002">
    <property type="protein sequence ID" value="CAI5442164.1"/>
    <property type="molecule type" value="Genomic_DNA"/>
</dbReference>
<organism evidence="3 4">
    <name type="scientific">Caenorhabditis angaria</name>
    <dbReference type="NCBI Taxonomy" id="860376"/>
    <lineage>
        <taxon>Eukaryota</taxon>
        <taxon>Metazoa</taxon>
        <taxon>Ecdysozoa</taxon>
        <taxon>Nematoda</taxon>
        <taxon>Chromadorea</taxon>
        <taxon>Rhabditida</taxon>
        <taxon>Rhabditina</taxon>
        <taxon>Rhabditomorpha</taxon>
        <taxon>Rhabditoidea</taxon>
        <taxon>Rhabditidae</taxon>
        <taxon>Peloderinae</taxon>
        <taxon>Caenorhabditis</taxon>
    </lineage>
</organism>
<accession>A0A9P1MVV1</accession>
<evidence type="ECO:0000313" key="3">
    <source>
        <dbReference type="EMBL" id="CAI5442164.1"/>
    </source>
</evidence>
<feature type="chain" id="PRO_5040116189" description="Domain of unknown function DB domain-containing protein" evidence="2">
    <location>
        <begin position="17"/>
        <end position="514"/>
    </location>
</feature>
<evidence type="ECO:0008006" key="5">
    <source>
        <dbReference type="Google" id="ProtNLM"/>
    </source>
</evidence>
<dbReference type="AlphaFoldDB" id="A0A9P1MVV1"/>
<evidence type="ECO:0000313" key="4">
    <source>
        <dbReference type="Proteomes" id="UP001152747"/>
    </source>
</evidence>
<feature type="region of interest" description="Disordered" evidence="1">
    <location>
        <begin position="249"/>
        <end position="276"/>
    </location>
</feature>